<dbReference type="Proteomes" id="UP001596104">
    <property type="component" value="Unassembled WGS sequence"/>
</dbReference>
<gene>
    <name evidence="1" type="ORF">ACFPPC_27670</name>
</gene>
<dbReference type="NCBIfam" id="NF003322">
    <property type="entry name" value="PRK04334.1-2"/>
    <property type="match status" value="1"/>
</dbReference>
<comment type="caution">
    <text evidence="1">The sequence shown here is derived from an EMBL/GenBank/DDBJ whole genome shotgun (WGS) entry which is preliminary data.</text>
</comment>
<evidence type="ECO:0000313" key="1">
    <source>
        <dbReference type="EMBL" id="MFC5396428.1"/>
    </source>
</evidence>
<keyword evidence="2" id="KW-1185">Reference proteome</keyword>
<dbReference type="InterPro" id="IPR003374">
    <property type="entry name" value="ApbE-like_sf"/>
</dbReference>
<protein>
    <submittedName>
        <fullName evidence="1">UPF0280 family protein</fullName>
    </submittedName>
</protein>
<dbReference type="Gene3D" id="3.10.520.10">
    <property type="entry name" value="ApbE-like domains"/>
    <property type="match status" value="1"/>
</dbReference>
<evidence type="ECO:0000313" key="2">
    <source>
        <dbReference type="Proteomes" id="UP001596104"/>
    </source>
</evidence>
<dbReference type="PIRSF" id="PIRSF006421">
    <property type="entry name" value="UCP006421"/>
    <property type="match status" value="1"/>
</dbReference>
<accession>A0ABW0HGQ4</accession>
<organism evidence="1 2">
    <name type="scientific">Bosea vestrisii</name>
    <dbReference type="NCBI Taxonomy" id="151416"/>
    <lineage>
        <taxon>Bacteria</taxon>
        <taxon>Pseudomonadati</taxon>
        <taxon>Pseudomonadota</taxon>
        <taxon>Alphaproteobacteria</taxon>
        <taxon>Hyphomicrobiales</taxon>
        <taxon>Boseaceae</taxon>
        <taxon>Bosea</taxon>
    </lineage>
</organism>
<proteinExistence type="predicted"/>
<dbReference type="SUPFAM" id="SSF143631">
    <property type="entry name" value="ApbE-like"/>
    <property type="match status" value="1"/>
</dbReference>
<reference evidence="2" key="1">
    <citation type="journal article" date="2019" name="Int. J. Syst. Evol. Microbiol.">
        <title>The Global Catalogue of Microorganisms (GCM) 10K type strain sequencing project: providing services to taxonomists for standard genome sequencing and annotation.</title>
        <authorList>
            <consortium name="The Broad Institute Genomics Platform"/>
            <consortium name="The Broad Institute Genome Sequencing Center for Infectious Disease"/>
            <person name="Wu L."/>
            <person name="Ma J."/>
        </authorList>
    </citation>
    <scope>NUCLEOTIDE SEQUENCE [LARGE SCALE GENOMIC DNA]</scope>
    <source>
        <strain evidence="2">CGMCC 1.16326</strain>
    </source>
</reference>
<dbReference type="EMBL" id="JBHSLV010000072">
    <property type="protein sequence ID" value="MFC5396428.1"/>
    <property type="molecule type" value="Genomic_DNA"/>
</dbReference>
<name>A0ABW0HGQ4_9HYPH</name>
<dbReference type="InterPro" id="IPR007183">
    <property type="entry name" value="UPF0280"/>
</dbReference>
<dbReference type="RefSeq" id="WP_377012922.1">
    <property type="nucleotide sequence ID" value="NZ_JBHSLV010000072.1"/>
</dbReference>
<sequence>MWEKPSARILPDGRRLLLQQGPIDLVIEAVGEQSAVKAAHEAAILRFDGLLAELCDELKLLRTALSRTSPLPLGSVARRMHAAVAPFAETSFITPMAAVAGSVAQEILGVMCQAAPLARAYVNNGGDIALHLAPGGQFRIGLVKRPDRPEFFATATIRPEDGVAGIATSGYPGRSFSLGIAEAVTVLAPTAAMADAAATVIANAIDLPGHPAVERRPANSIQSDTDLGERLVTRDVGPLAKDEIETALAAGLAEAESLRAAGLIVSAAMHLQGVSRTLATPMIVQEKPERRLARA</sequence>